<sequence length="94" mass="10129">MLPTLDYAFFAERLHGFFAVAGHDGVTLTLSSVDQSAQQAPGGNSFSLLFRGPAQPALEQMTYMLDIPGSATFPLFIVPVGRDGDGMQYQAIFN</sequence>
<name>A0A430HNZ4_9BURK</name>
<evidence type="ECO:0000313" key="2">
    <source>
        <dbReference type="EMBL" id="RSZ59194.1"/>
    </source>
</evidence>
<organism evidence="2 3">
    <name type="scientific">Massilia atriviolacea</name>
    <dbReference type="NCBI Taxonomy" id="2495579"/>
    <lineage>
        <taxon>Bacteria</taxon>
        <taxon>Pseudomonadati</taxon>
        <taxon>Pseudomonadota</taxon>
        <taxon>Betaproteobacteria</taxon>
        <taxon>Burkholderiales</taxon>
        <taxon>Oxalobacteraceae</taxon>
        <taxon>Telluria group</taxon>
        <taxon>Massilia</taxon>
    </lineage>
</organism>
<dbReference type="InterPro" id="IPR054209">
    <property type="entry name" value="DUF6916"/>
</dbReference>
<evidence type="ECO:0000313" key="3">
    <source>
        <dbReference type="Proteomes" id="UP000278085"/>
    </source>
</evidence>
<dbReference type="OrthoDB" id="8926597at2"/>
<dbReference type="AlphaFoldDB" id="A0A430HNZ4"/>
<gene>
    <name evidence="2" type="ORF">EJB06_08365</name>
</gene>
<dbReference type="EMBL" id="RXLQ01000004">
    <property type="protein sequence ID" value="RSZ59194.1"/>
    <property type="molecule type" value="Genomic_DNA"/>
</dbReference>
<dbReference type="Pfam" id="PF21880">
    <property type="entry name" value="DUF6916"/>
    <property type="match status" value="1"/>
</dbReference>
<dbReference type="RefSeq" id="WP_126073566.1">
    <property type="nucleotide sequence ID" value="NZ_CP051166.1"/>
</dbReference>
<proteinExistence type="predicted"/>
<feature type="domain" description="DUF6916" evidence="1">
    <location>
        <begin position="7"/>
        <end position="93"/>
    </location>
</feature>
<accession>A0A430HNZ4</accession>
<comment type="caution">
    <text evidence="2">The sequence shown here is derived from an EMBL/GenBank/DDBJ whole genome shotgun (WGS) entry which is preliminary data.</text>
</comment>
<reference evidence="2 3" key="1">
    <citation type="submission" date="2018-12" db="EMBL/GenBank/DDBJ databases">
        <authorList>
            <person name="Yang E."/>
        </authorList>
    </citation>
    <scope>NUCLEOTIDE SEQUENCE [LARGE SCALE GENOMIC DNA]</scope>
    <source>
        <strain evidence="2 3">SOD</strain>
    </source>
</reference>
<dbReference type="Proteomes" id="UP000278085">
    <property type="component" value="Unassembled WGS sequence"/>
</dbReference>
<evidence type="ECO:0000259" key="1">
    <source>
        <dbReference type="Pfam" id="PF21880"/>
    </source>
</evidence>
<protein>
    <recommendedName>
        <fullName evidence="1">DUF6916 domain-containing protein</fullName>
    </recommendedName>
</protein>
<keyword evidence="3" id="KW-1185">Reference proteome</keyword>